<evidence type="ECO:0000256" key="2">
    <source>
        <dbReference type="ARBA" id="ARBA00022679"/>
    </source>
</evidence>
<dbReference type="EC" id="2.7.11.1" evidence="8"/>
<feature type="domain" description="Protein kinase" evidence="12">
    <location>
        <begin position="186"/>
        <end position="439"/>
    </location>
</feature>
<dbReference type="Gene3D" id="3.30.200.20">
    <property type="entry name" value="Phosphorylase Kinase, domain 1"/>
    <property type="match status" value="1"/>
</dbReference>
<evidence type="ECO:0000313" key="14">
    <source>
        <dbReference type="Proteomes" id="UP000694427"/>
    </source>
</evidence>
<comment type="subcellular location">
    <subcellularLocation>
        <location evidence="8">Cytoplasm</location>
    </subcellularLocation>
</comment>
<keyword evidence="1 8" id="KW-0723">Serine/threonine-protein kinase</keyword>
<dbReference type="InterPro" id="IPR051824">
    <property type="entry name" value="LRR_Rcpt-Like_S/T_Kinase"/>
</dbReference>
<dbReference type="GO" id="GO:0004674">
    <property type="term" value="F:protein serine/threonine kinase activity"/>
    <property type="evidence" value="ECO:0007669"/>
    <property type="project" value="UniProtKB-UniRule"/>
</dbReference>
<dbReference type="PANTHER" id="PTHR48006:SF102">
    <property type="entry name" value="LEUCINE-RICH REPEAT-CONTAINING PROTEIN DDB_G0281931-RELATED"/>
    <property type="match status" value="1"/>
</dbReference>
<keyword evidence="14" id="KW-1185">Reference proteome</keyword>
<dbReference type="SMART" id="SM00220">
    <property type="entry name" value="S_TKc"/>
    <property type="match status" value="1"/>
</dbReference>
<evidence type="ECO:0000256" key="1">
    <source>
        <dbReference type="ARBA" id="ARBA00022527"/>
    </source>
</evidence>
<dbReference type="PANTHER" id="PTHR48006">
    <property type="entry name" value="LEUCINE-RICH REPEAT-CONTAINING PROTEIN DDB_G0281931-RELATED"/>
    <property type="match status" value="1"/>
</dbReference>
<evidence type="ECO:0000313" key="13">
    <source>
        <dbReference type="Ensembl" id="ENSCCRP00010022522.1"/>
    </source>
</evidence>
<dbReference type="InterPro" id="IPR011009">
    <property type="entry name" value="Kinase-like_dom_sf"/>
</dbReference>
<dbReference type="GO" id="GO:0045087">
    <property type="term" value="P:innate immune response"/>
    <property type="evidence" value="ECO:0007669"/>
    <property type="project" value="UniProtKB-UniRule"/>
</dbReference>
<dbReference type="CDD" id="cd08793">
    <property type="entry name" value="Death_IRAK4"/>
    <property type="match status" value="1"/>
</dbReference>
<keyword evidence="8" id="KW-0963">Cytoplasm</keyword>
<evidence type="ECO:0000259" key="12">
    <source>
        <dbReference type="PROSITE" id="PS50011"/>
    </source>
</evidence>
<evidence type="ECO:0000256" key="7">
    <source>
        <dbReference type="ARBA" id="ARBA00048679"/>
    </source>
</evidence>
<comment type="catalytic activity">
    <reaction evidence="6 8">
        <text>L-threonyl-[protein] + ATP = O-phospho-L-threonyl-[protein] + ADP + H(+)</text>
        <dbReference type="Rhea" id="RHEA:46608"/>
        <dbReference type="Rhea" id="RHEA-COMP:11060"/>
        <dbReference type="Rhea" id="RHEA-COMP:11605"/>
        <dbReference type="ChEBI" id="CHEBI:15378"/>
        <dbReference type="ChEBI" id="CHEBI:30013"/>
        <dbReference type="ChEBI" id="CHEBI:30616"/>
        <dbReference type="ChEBI" id="CHEBI:61977"/>
        <dbReference type="ChEBI" id="CHEBI:456216"/>
        <dbReference type="EC" id="2.7.11.1"/>
    </reaction>
</comment>
<dbReference type="FunFam" id="1.10.533.10:FF:000028">
    <property type="entry name" value="Interleukin 1 receptor-associated kinase 4"/>
    <property type="match status" value="1"/>
</dbReference>
<sequence length="446" mass="49019">MCDVTRDTPVRKLRFSTLRALSDLLDPQHTWRSVATDISGASGEARYSQQHIRRFEAVVLQGKSPTMEMLFDWGTTDCTVGDLVEILLRHQLLAAVSVLLPDHSSCHASAGSSGASVSTLQYEAAVRPSEACLQACVRPEISRPAVMEPDSTGPEENTWSGTEGFYTFTHRELTVMTGGWDDRPVKDGGCLLGTGGFGVVFRGSMGGTEVAVKKLNPMDDSSLEDLRTQFNQEIQTLRSLKHENLVSMVGFSSDGEHLCLVYEFMPGGSLLERLACADGASALSWLSRCCISAGAARGLQYLHQNNHIHRDVKSGNILLDEDLVPKISDFGLTRASASHTCSTVLTGRIVGTTAYMAPEALRGEITPKSDVFSFGVMEMKDEIEDEELSLEDFVDGKMQGWQMEEVERMYDVASQCLCEKKNKRPTITEVLSKLENLHLKHSQSSR</sequence>
<comment type="catalytic activity">
    <reaction evidence="7 8">
        <text>L-seryl-[protein] + ATP = O-phospho-L-seryl-[protein] + ADP + H(+)</text>
        <dbReference type="Rhea" id="RHEA:17989"/>
        <dbReference type="Rhea" id="RHEA-COMP:9863"/>
        <dbReference type="Rhea" id="RHEA-COMP:11604"/>
        <dbReference type="ChEBI" id="CHEBI:15378"/>
        <dbReference type="ChEBI" id="CHEBI:29999"/>
        <dbReference type="ChEBI" id="CHEBI:30616"/>
        <dbReference type="ChEBI" id="CHEBI:83421"/>
        <dbReference type="ChEBI" id="CHEBI:456216"/>
        <dbReference type="EC" id="2.7.11.1"/>
    </reaction>
</comment>
<dbReference type="InterPro" id="IPR017441">
    <property type="entry name" value="Protein_kinase_ATP_BS"/>
</dbReference>
<feature type="active site" description="Proton acceptor" evidence="9">
    <location>
        <position position="311"/>
    </location>
</feature>
<evidence type="ECO:0000256" key="6">
    <source>
        <dbReference type="ARBA" id="ARBA00047899"/>
    </source>
</evidence>
<evidence type="ECO:0000256" key="5">
    <source>
        <dbReference type="ARBA" id="ARBA00022840"/>
    </source>
</evidence>
<reference evidence="13" key="2">
    <citation type="submission" date="2025-09" db="UniProtKB">
        <authorList>
            <consortium name="Ensembl"/>
        </authorList>
    </citation>
    <scope>IDENTIFICATION</scope>
</reference>
<keyword evidence="5 8" id="KW-0067">ATP-binding</keyword>
<comment type="cofactor">
    <cofactor evidence="8">
        <name>Mg(2+)</name>
        <dbReference type="ChEBI" id="CHEBI:18420"/>
    </cofactor>
</comment>
<dbReference type="PROSITE" id="PS00107">
    <property type="entry name" value="PROTEIN_KINASE_ATP"/>
    <property type="match status" value="1"/>
</dbReference>
<comment type="function">
    <text evidence="8">Serine/threonine-protein kinase that plays a critical role in initiating innate immune response against foreign pathogens.</text>
</comment>
<dbReference type="Ensembl" id="ENSCCRT00010024614.1">
    <property type="protein sequence ID" value="ENSCCRP00010022522.1"/>
    <property type="gene ID" value="ENSCCRG00010009676.1"/>
</dbReference>
<dbReference type="GO" id="GO:0005737">
    <property type="term" value="C:cytoplasm"/>
    <property type="evidence" value="ECO:0007669"/>
    <property type="project" value="UniProtKB-SubCell"/>
</dbReference>
<keyword evidence="8" id="KW-0460">Magnesium</keyword>
<keyword evidence="3 8" id="KW-0547">Nucleotide-binding</keyword>
<dbReference type="AlphaFoldDB" id="A0A8C1ITR6"/>
<evidence type="ECO:0000256" key="11">
    <source>
        <dbReference type="PROSITE-ProRule" id="PRU10141"/>
    </source>
</evidence>
<dbReference type="Proteomes" id="UP000694427">
    <property type="component" value="Unplaced"/>
</dbReference>
<dbReference type="SUPFAM" id="SSF47986">
    <property type="entry name" value="DEATH domain"/>
    <property type="match status" value="1"/>
</dbReference>
<dbReference type="SUPFAM" id="SSF56112">
    <property type="entry name" value="Protein kinase-like (PK-like)"/>
    <property type="match status" value="1"/>
</dbReference>
<protein>
    <recommendedName>
        <fullName evidence="8">Interleukin-1 receptor-associated kinase 4</fullName>
        <ecNumber evidence="8">2.7.11.1</ecNumber>
    </recommendedName>
</protein>
<dbReference type="InterPro" id="IPR011029">
    <property type="entry name" value="DEATH-like_dom_sf"/>
</dbReference>
<reference evidence="13" key="1">
    <citation type="submission" date="2025-08" db="UniProtKB">
        <authorList>
            <consortium name="Ensembl"/>
        </authorList>
    </citation>
    <scope>IDENTIFICATION</scope>
</reference>
<dbReference type="InterPro" id="IPR017428">
    <property type="entry name" value="IRAK4"/>
</dbReference>
<accession>A0A8C1ITR6</accession>
<dbReference type="InterPro" id="IPR037970">
    <property type="entry name" value="IRAK4_Death"/>
</dbReference>
<dbReference type="PROSITE" id="PS50011">
    <property type="entry name" value="PROTEIN_KINASE_DOM"/>
    <property type="match status" value="1"/>
</dbReference>
<evidence type="ECO:0000256" key="4">
    <source>
        <dbReference type="ARBA" id="ARBA00022777"/>
    </source>
</evidence>
<dbReference type="InterPro" id="IPR001245">
    <property type="entry name" value="Ser-Thr/Tyr_kinase_cat_dom"/>
</dbReference>
<name>A0A8C1ITR6_CYPCA</name>
<evidence type="ECO:0000256" key="9">
    <source>
        <dbReference type="PIRSR" id="PIRSR038189-1"/>
    </source>
</evidence>
<evidence type="ECO:0000256" key="8">
    <source>
        <dbReference type="PIRNR" id="PIRNR038189"/>
    </source>
</evidence>
<dbReference type="InterPro" id="IPR000719">
    <property type="entry name" value="Prot_kinase_dom"/>
</dbReference>
<keyword evidence="4 8" id="KW-0418">Kinase</keyword>
<organism evidence="13 14">
    <name type="scientific">Cyprinus carpio</name>
    <name type="common">Common carp</name>
    <dbReference type="NCBI Taxonomy" id="7962"/>
    <lineage>
        <taxon>Eukaryota</taxon>
        <taxon>Metazoa</taxon>
        <taxon>Chordata</taxon>
        <taxon>Craniata</taxon>
        <taxon>Vertebrata</taxon>
        <taxon>Euteleostomi</taxon>
        <taxon>Actinopterygii</taxon>
        <taxon>Neopterygii</taxon>
        <taxon>Teleostei</taxon>
        <taxon>Ostariophysi</taxon>
        <taxon>Cypriniformes</taxon>
        <taxon>Cyprinidae</taxon>
        <taxon>Cyprininae</taxon>
        <taxon>Cyprinus</taxon>
    </lineage>
</organism>
<feature type="binding site" evidence="10">
    <location>
        <position position="213"/>
    </location>
    <ligand>
        <name>ATP</name>
        <dbReference type="ChEBI" id="CHEBI:30616"/>
    </ligand>
</feature>
<dbReference type="GO" id="GO:0043123">
    <property type="term" value="P:positive regulation of canonical NF-kappaB signal transduction"/>
    <property type="evidence" value="ECO:0007669"/>
    <property type="project" value="UniProtKB-ARBA"/>
</dbReference>
<dbReference type="GO" id="GO:0031349">
    <property type="term" value="P:positive regulation of defense response"/>
    <property type="evidence" value="ECO:0007669"/>
    <property type="project" value="UniProtKB-ARBA"/>
</dbReference>
<dbReference type="GO" id="GO:0007165">
    <property type="term" value="P:signal transduction"/>
    <property type="evidence" value="ECO:0007669"/>
    <property type="project" value="InterPro"/>
</dbReference>
<evidence type="ECO:0000256" key="10">
    <source>
        <dbReference type="PIRSR" id="PIRSR038189-2"/>
    </source>
</evidence>
<feature type="binding site" evidence="11">
    <location>
        <position position="214"/>
    </location>
    <ligand>
        <name>ATP</name>
        <dbReference type="ChEBI" id="CHEBI:30616"/>
    </ligand>
</feature>
<keyword evidence="8" id="KW-0399">Innate immunity</keyword>
<dbReference type="Gene3D" id="1.10.533.10">
    <property type="entry name" value="Death Domain, Fas"/>
    <property type="match status" value="1"/>
</dbReference>
<dbReference type="GO" id="GO:0005524">
    <property type="term" value="F:ATP binding"/>
    <property type="evidence" value="ECO:0007669"/>
    <property type="project" value="UniProtKB-UniRule"/>
</dbReference>
<dbReference type="GO" id="GO:0000287">
    <property type="term" value="F:magnesium ion binding"/>
    <property type="evidence" value="ECO:0007669"/>
    <property type="project" value="InterPro"/>
</dbReference>
<dbReference type="Pfam" id="PF07714">
    <property type="entry name" value="PK_Tyr_Ser-Thr"/>
    <property type="match status" value="1"/>
</dbReference>
<dbReference type="Gene3D" id="1.10.510.10">
    <property type="entry name" value="Transferase(Phosphotransferase) domain 1"/>
    <property type="match status" value="1"/>
</dbReference>
<dbReference type="PIRSF" id="PIRSF038189">
    <property type="entry name" value="IRAK4"/>
    <property type="match status" value="1"/>
</dbReference>
<comment type="similarity">
    <text evidence="8">Belongs to the protein kinase superfamily. TKL Ser/Thr protein kinase family. Pelle subfamily.</text>
</comment>
<proteinExistence type="inferred from homology"/>
<feature type="binding site" evidence="10">
    <location>
        <position position="313"/>
    </location>
    <ligand>
        <name>ATP</name>
        <dbReference type="ChEBI" id="CHEBI:30616"/>
    </ligand>
</feature>
<keyword evidence="2 8" id="KW-0808">Transferase</keyword>
<keyword evidence="8" id="KW-0391">Immunity</keyword>
<evidence type="ECO:0000256" key="3">
    <source>
        <dbReference type="ARBA" id="ARBA00022741"/>
    </source>
</evidence>
<comment type="subunit">
    <text evidence="8">Associates with MYD88 and IRAK2 to form a ternary complex called the Myddosome.</text>
</comment>